<evidence type="ECO:0000256" key="1">
    <source>
        <dbReference type="ARBA" id="ARBA00022737"/>
    </source>
</evidence>
<dbReference type="Pfam" id="PF12796">
    <property type="entry name" value="Ank_2"/>
    <property type="match status" value="3"/>
</dbReference>
<dbReference type="InterPro" id="IPR036770">
    <property type="entry name" value="Ankyrin_rpt-contain_sf"/>
</dbReference>
<accession>A0A8K0W6V1</accession>
<dbReference type="EMBL" id="JAGPXF010000008">
    <property type="protein sequence ID" value="KAH7233687.1"/>
    <property type="molecule type" value="Genomic_DNA"/>
</dbReference>
<protein>
    <submittedName>
        <fullName evidence="4">Ankyrin repeat-containing domain protein</fullName>
    </submittedName>
</protein>
<organism evidence="4 5">
    <name type="scientific">Fusarium tricinctum</name>
    <dbReference type="NCBI Taxonomy" id="61284"/>
    <lineage>
        <taxon>Eukaryota</taxon>
        <taxon>Fungi</taxon>
        <taxon>Dikarya</taxon>
        <taxon>Ascomycota</taxon>
        <taxon>Pezizomycotina</taxon>
        <taxon>Sordariomycetes</taxon>
        <taxon>Hypocreomycetidae</taxon>
        <taxon>Hypocreales</taxon>
        <taxon>Nectriaceae</taxon>
        <taxon>Fusarium</taxon>
        <taxon>Fusarium tricinctum species complex</taxon>
    </lineage>
</organism>
<dbReference type="PRINTS" id="PR01415">
    <property type="entry name" value="ANKYRIN"/>
</dbReference>
<evidence type="ECO:0000256" key="3">
    <source>
        <dbReference type="PROSITE-ProRule" id="PRU00023"/>
    </source>
</evidence>
<reference evidence="4" key="1">
    <citation type="journal article" date="2021" name="Nat. Commun.">
        <title>Genetic determinants of endophytism in the Arabidopsis root mycobiome.</title>
        <authorList>
            <person name="Mesny F."/>
            <person name="Miyauchi S."/>
            <person name="Thiergart T."/>
            <person name="Pickel B."/>
            <person name="Atanasova L."/>
            <person name="Karlsson M."/>
            <person name="Huettel B."/>
            <person name="Barry K.W."/>
            <person name="Haridas S."/>
            <person name="Chen C."/>
            <person name="Bauer D."/>
            <person name="Andreopoulos W."/>
            <person name="Pangilinan J."/>
            <person name="LaButti K."/>
            <person name="Riley R."/>
            <person name="Lipzen A."/>
            <person name="Clum A."/>
            <person name="Drula E."/>
            <person name="Henrissat B."/>
            <person name="Kohler A."/>
            <person name="Grigoriev I.V."/>
            <person name="Martin F.M."/>
            <person name="Hacquard S."/>
        </authorList>
    </citation>
    <scope>NUCLEOTIDE SEQUENCE</scope>
    <source>
        <strain evidence="4">MPI-SDFR-AT-0068</strain>
    </source>
</reference>
<feature type="repeat" description="ANK" evidence="3">
    <location>
        <begin position="593"/>
        <end position="631"/>
    </location>
</feature>
<evidence type="ECO:0000313" key="5">
    <source>
        <dbReference type="Proteomes" id="UP000813427"/>
    </source>
</evidence>
<dbReference type="Proteomes" id="UP000813427">
    <property type="component" value="Unassembled WGS sequence"/>
</dbReference>
<feature type="repeat" description="ANK" evidence="3">
    <location>
        <begin position="1518"/>
        <end position="1552"/>
    </location>
</feature>
<dbReference type="InterPro" id="IPR050745">
    <property type="entry name" value="Multifunctional_regulatory"/>
</dbReference>
<evidence type="ECO:0000256" key="2">
    <source>
        <dbReference type="ARBA" id="ARBA00023043"/>
    </source>
</evidence>
<feature type="repeat" description="ANK" evidence="3">
    <location>
        <begin position="704"/>
        <end position="738"/>
    </location>
</feature>
<dbReference type="PROSITE" id="PS50297">
    <property type="entry name" value="ANK_REP_REGION"/>
    <property type="match status" value="5"/>
</dbReference>
<dbReference type="PANTHER" id="PTHR24189">
    <property type="entry name" value="MYOTROPHIN"/>
    <property type="match status" value="1"/>
</dbReference>
<feature type="repeat" description="ANK" evidence="3">
    <location>
        <begin position="294"/>
        <end position="326"/>
    </location>
</feature>
<dbReference type="SMART" id="SM00248">
    <property type="entry name" value="ANK"/>
    <property type="match status" value="15"/>
</dbReference>
<feature type="repeat" description="ANK" evidence="3">
    <location>
        <begin position="261"/>
        <end position="293"/>
    </location>
</feature>
<keyword evidence="2 3" id="KW-0040">ANK repeat</keyword>
<dbReference type="Gene3D" id="1.25.40.20">
    <property type="entry name" value="Ankyrin repeat-containing domain"/>
    <property type="match status" value="8"/>
</dbReference>
<gene>
    <name evidence="4" type="ORF">BKA59DRAFT_447455</name>
</gene>
<proteinExistence type="predicted"/>
<keyword evidence="1" id="KW-0677">Repeat</keyword>
<dbReference type="PANTHER" id="PTHR24189:SF50">
    <property type="entry name" value="ANKYRIN REPEAT AND SOCS BOX PROTEIN 2"/>
    <property type="match status" value="1"/>
</dbReference>
<name>A0A8K0W6V1_9HYPO</name>
<sequence length="1725" mass="190880">MGDCITISVNISATDRNLLLQHTERTQPLAALYVIVLQLITHANRPLRLLEIADCIKVTKPEYGKDTGTIKALISRACGTLLDGRPDQTVCIAHQSLEDYLLTPNRIPFEKRIPVFELGPTHDLLTNLCVSYLQASSLETYDVVQLFRGIEWDKPEQQELPPFLNYAATNWHLHTEAAAKHGVIREQTNTQILSLLTTPRYVDRLAWLNDDIKWKGAAQGQNMTPETEALLFSIRLGLASFIEALLRDSDGIAVMYEGTLDTDPPLHQAVVKGNVNIVRLLTRYGAKPSQLNSQGATPLHLAVGYTSEGEKMNPEIVQHLLEAGADPWQDLGENKRVTGSSDRFPHPAIKIVLRSSNESIANLVLPHIKNETEAKKAFIWSMNGSKNTNIIRSILNLGLMDINAYFHGQPLLFSACLEQDPEIISLLLEAGSDPNLPLNDSYGGGANALHALASPSSYNYCGKRGASADATRECFRLVIASGAKVNKADQNGDTPLHKAQSPQVAQLLLDAGADATVTNRAGEAPIHVAHDVDMIEVLLGKTSINVRDRDGKTVLLRVLSDESFRLSADRMPVEEFLVKILELGSDATVIDRDGNSALHYLARKGGLGKAQGRNLLESLIKSGVDPYLRNKDGQMAIDKLGISRLEDLEAFLGVTKVDVNAMDNHGRTFLFNVINRPGYRSAQLEAFIGLMSKAGARFDTRDQRGCTLLQAAVRHRRLDGKILRLLVEHGADPKQTDMDGNTIWHDGASQFATRRVSPQLFHDITALGIDPRKSNNRGKLPLHILCSYDQWWLKPGVHGKIALDRSNDVEKEDKTTLFDFLLQQGPEDVNCVDHDGITPLHLTSTFSTDLTRRLLEAGADPTLPTHENLNVFHLASRCRQSNTIGLLIDWLKTAKTAEDLQTAVDAKDNRGQTPLYYACASGRYQSVQLLIESGARVDLKTYDGSALNGCVDFEEELKNWDRYSSTEEEQSAGGVLINDKTRLKVSQSGWTSYRDERLDEILKLLNSNATTTTSHSIDKAITTAMGRHRDYTTEQLMRARRSLGLTQDLACEVGVKLCLDRRARELARMMGNPDFANQIDSLMSSRFYGAVPSCVAKHSPELQELYSVLIKLSKSGFAQILDNLLTPEVVSRLENELDSTTIGVRNGRRMASLLVAACESEEPNMPVIQLLVKKGARLDCLGLPVNHQYRGRVPETPLHTVVRGEHHPWWHTAQALPFILEQGGNLEVKDANGLTPLNASLENMIESCWNSKATEMLLRAGADSSSVDSAGKSCLARAISNKMIHTMLLQHGAVTATDHSSLTSCILAKDVNMLERILASGADPNARKVGEEKKAWISADGRRMGIERKDPRSRDELFPLELAVNEISPGTYDPICQRMIELLLEYGADPNARYPQTTVAHRLLSVTSGRAQRNCYLSVILQHPRLDVNLKTKAGTPLLRSVYSMEGLRSVDILLERGADVRIRDGSGRNLLHFRPRLLYNDDGDRRSKKRHDYGAWRSQIKNLLGLAPDLLHQVDKHGKTALHYAMGDREGPGEEVEILLAAGADVCAQDENGDTPLHSLFKGRWGLVTDHNGDTTWSGAPKRLLELFLAKGADINARNKAGETPVFSYFREGSGSKGPGRYEMWEDAEEQAAVEREPVLWALFDELGVDWTAVNSKGQSLLHIVAAKDYSSIGCDFEPERLPRFKFLVGKGLDVLKEDSEYRTVLDVAAANNAEDILKWFTAE</sequence>
<dbReference type="SUPFAM" id="SSF48403">
    <property type="entry name" value="Ankyrin repeat"/>
    <property type="match status" value="4"/>
</dbReference>
<dbReference type="InterPro" id="IPR002110">
    <property type="entry name" value="Ankyrin_rpt"/>
</dbReference>
<dbReference type="Pfam" id="PF00023">
    <property type="entry name" value="Ank"/>
    <property type="match status" value="1"/>
</dbReference>
<feature type="repeat" description="ANK" evidence="3">
    <location>
        <begin position="910"/>
        <end position="942"/>
    </location>
</feature>
<evidence type="ECO:0000313" key="4">
    <source>
        <dbReference type="EMBL" id="KAH7233687.1"/>
    </source>
</evidence>
<comment type="caution">
    <text evidence="4">The sequence shown here is derived from an EMBL/GenBank/DDBJ whole genome shotgun (WGS) entry which is preliminary data.</text>
</comment>
<dbReference type="PROSITE" id="PS50088">
    <property type="entry name" value="ANK_REPEAT"/>
    <property type="match status" value="6"/>
</dbReference>
<dbReference type="OrthoDB" id="21416at2759"/>
<keyword evidence="5" id="KW-1185">Reference proteome</keyword>